<evidence type="ECO:0000256" key="7">
    <source>
        <dbReference type="PIRSR" id="PIRSR601548-11"/>
    </source>
</evidence>
<evidence type="ECO:0000256" key="14">
    <source>
        <dbReference type="SAM" id="Phobius"/>
    </source>
</evidence>
<feature type="active site" description="Proton acceptor 2" evidence="7">
    <location>
        <position position="457"/>
    </location>
</feature>
<evidence type="ECO:0000256" key="12">
    <source>
        <dbReference type="PROSITE-ProRule" id="PRU01355"/>
    </source>
</evidence>
<dbReference type="GO" id="GO:0004180">
    <property type="term" value="F:carboxypeptidase activity"/>
    <property type="evidence" value="ECO:0007669"/>
    <property type="project" value="UniProtKB-KW"/>
</dbReference>
<keyword evidence="13" id="KW-0482">Metalloprotease</keyword>
<dbReference type="GO" id="GO:0005886">
    <property type="term" value="C:plasma membrane"/>
    <property type="evidence" value="ECO:0007669"/>
    <property type="project" value="TreeGrafter"/>
</dbReference>
<feature type="signal peptide" evidence="15">
    <location>
        <begin position="1"/>
        <end position="15"/>
    </location>
</feature>
<feature type="glycosylation site" description="N-linked (GlcNAc...) asparagine" evidence="6">
    <location>
        <position position="143"/>
    </location>
</feature>
<feature type="binding site" evidence="11">
    <location>
        <position position="484"/>
    </location>
    <ligand>
        <name>Zn(2+)</name>
        <dbReference type="ChEBI" id="CHEBI:29105"/>
        <label>2</label>
        <note>catalytic</note>
    </ligand>
</feature>
<feature type="chain" id="PRO_5015042145" description="Angiotensin-converting enzyme" evidence="15">
    <location>
        <begin position="16"/>
        <end position="749"/>
    </location>
</feature>
<dbReference type="EMBL" id="GBRD01005045">
    <property type="protein sequence ID" value="JAG60776.1"/>
    <property type="molecule type" value="Transcribed_RNA"/>
</dbReference>
<feature type="disulfide bond" evidence="10 12">
    <location>
        <begin position="611"/>
        <end position="629"/>
    </location>
</feature>
<dbReference type="PROSITE" id="PS52011">
    <property type="entry name" value="PEPTIDASE_M2"/>
    <property type="match status" value="1"/>
</dbReference>
<keyword evidence="14" id="KW-0812">Transmembrane</keyword>
<evidence type="ECO:0000256" key="1">
    <source>
        <dbReference type="ARBA" id="ARBA00008139"/>
    </source>
</evidence>
<reference evidence="16" key="1">
    <citation type="submission" date="2014-09" db="EMBL/GenBank/DDBJ databases">
        <authorList>
            <person name="Magalhaes I.L.F."/>
            <person name="Oliveira U."/>
            <person name="Santos F.R."/>
            <person name="Vidigal T.H.D.A."/>
            <person name="Brescovit A.D."/>
            <person name="Santos A.J."/>
        </authorList>
    </citation>
    <scope>NUCLEOTIDE SEQUENCE</scope>
</reference>
<evidence type="ECO:0000256" key="13">
    <source>
        <dbReference type="RuleBase" id="RU361144"/>
    </source>
</evidence>
<keyword evidence="13" id="KW-0378">Hydrolase</keyword>
<dbReference type="SUPFAM" id="SSF55486">
    <property type="entry name" value="Metalloproteases ('zincins'), catalytic domain"/>
    <property type="match status" value="1"/>
</dbReference>
<dbReference type="PRINTS" id="PR00791">
    <property type="entry name" value="PEPDIPTASEA"/>
</dbReference>
<dbReference type="EMBL" id="GBRD01005048">
    <property type="protein sequence ID" value="JAG60773.1"/>
    <property type="molecule type" value="Transcribed_RNA"/>
</dbReference>
<dbReference type="GO" id="GO:0008237">
    <property type="term" value="F:metallopeptidase activity"/>
    <property type="evidence" value="ECO:0007669"/>
    <property type="project" value="UniProtKB-KW"/>
</dbReference>
<dbReference type="GO" id="GO:0046872">
    <property type="term" value="F:metal ion binding"/>
    <property type="evidence" value="ECO:0007669"/>
    <property type="project" value="UniProtKB-KW"/>
</dbReference>
<comment type="similarity">
    <text evidence="1 12 13">Belongs to the peptidase M2 family.</text>
</comment>
<evidence type="ECO:0000256" key="4">
    <source>
        <dbReference type="ARBA" id="ARBA00023180"/>
    </source>
</evidence>
<dbReference type="PANTHER" id="PTHR10514">
    <property type="entry name" value="ANGIOTENSIN-CONVERTING ENZYME"/>
    <property type="match status" value="1"/>
</dbReference>
<dbReference type="EC" id="3.4.-.-" evidence="13"/>
<dbReference type="EMBL" id="GDHC01019599">
    <property type="protein sequence ID" value="JAP99029.1"/>
    <property type="molecule type" value="Transcribed_RNA"/>
</dbReference>
<feature type="binding site" evidence="11">
    <location>
        <position position="456"/>
    </location>
    <ligand>
        <name>Zn(2+)</name>
        <dbReference type="ChEBI" id="CHEBI:29105"/>
        <label>2</label>
        <note>catalytic</note>
    </ligand>
</feature>
<dbReference type="EMBL" id="GDHC01011567">
    <property type="protein sequence ID" value="JAQ07062.1"/>
    <property type="molecule type" value="Transcribed_RNA"/>
</dbReference>
<dbReference type="GO" id="GO:0008241">
    <property type="term" value="F:peptidyl-dipeptidase activity"/>
    <property type="evidence" value="ECO:0007669"/>
    <property type="project" value="InterPro"/>
</dbReference>
<feature type="active site" description="Proton donor 1" evidence="5">
    <location>
        <position position="586"/>
    </location>
</feature>
<organism evidence="16">
    <name type="scientific">Lygus hesperus</name>
    <name type="common">Western plant bug</name>
    <dbReference type="NCBI Taxonomy" id="30085"/>
    <lineage>
        <taxon>Eukaryota</taxon>
        <taxon>Metazoa</taxon>
        <taxon>Ecdysozoa</taxon>
        <taxon>Arthropoda</taxon>
        <taxon>Hexapoda</taxon>
        <taxon>Insecta</taxon>
        <taxon>Pterygota</taxon>
        <taxon>Neoptera</taxon>
        <taxon>Paraneoptera</taxon>
        <taxon>Hemiptera</taxon>
        <taxon>Heteroptera</taxon>
        <taxon>Panheteroptera</taxon>
        <taxon>Cimicomorpha</taxon>
        <taxon>Miridae</taxon>
        <taxon>Mirini</taxon>
        <taxon>Lygus</taxon>
    </lineage>
</organism>
<feature type="transmembrane region" description="Helical" evidence="14">
    <location>
        <begin position="724"/>
        <end position="742"/>
    </location>
</feature>
<sequence length="749" mass="86351">MLLLILVVAAGPSLGCCGSQGLPGDGPPDSTYLDPYRYVERDPRKYAVQETARPHDTNSRQSDDLLNRFVETQNPKFFDPSRYPERVRPEDRTLYQDRDGTPPEVRTDYIPDKEIRNLLYQVDSLLSEQCTANVDAQWAFETNINEATQLQALEGQLIYTEAQARVRDVVCKIPQERVKDVNLWRALRQLQVIGIAALPRDQLDRYNRLINDMLAVYNSATTCSYIDPLKCNLRLDPDLTTIMARSRDWDELQHTWIEWHRRSGQKIRDLFDQMVDLSNYAARLNNFTDYAEYLAFPYESYNFRLDVEEAWEEVRPLYEQLHAYVRRKLRDLYGPEKISREAPLPAHILGNMWAQSWGNILDVTIPYPGKTFSDVTPQMLQQGYTPLTMFRLAEEFFLSLNLSGMPSDFWAHSLLEEPADRSVICQPSAWDFCNGRDYRIKMCTRVNMKDLMTVHHEMTHIQYFLEYRNRPKVFRDGANPGFHEAVSDAVALCAGSPKHLSTLGLVFNSNDDTPHNINYLYSMALDKLPFLAFSLALDSWRWDIFQGTVPKDRYNCHWWDYREKYGGIKPPVLRSENDFDPGSKYHVPANIPYIKYFVSTILQFQIHRSLCKAAQKQAHFSPSDPIHKCDIYRSSAAGKILSTLMSKGSSQPWQEALRDATGDYRLDGSALREYFAPLEDWLRSENIRTGERVGWLYDGDYCKHSIETANLQVLGGFYNAGTSMAPNVVVLLSICVASILLVRQSMQLS</sequence>
<feature type="binding site" evidence="9">
    <location>
        <position position="484"/>
    </location>
    <ligand>
        <name>Zn(2+)</name>
        <dbReference type="ChEBI" id="CHEBI:29105"/>
        <label>1</label>
        <note>catalytic</note>
    </ligand>
</feature>
<dbReference type="Pfam" id="PF01401">
    <property type="entry name" value="Peptidase_M2"/>
    <property type="match status" value="1"/>
</dbReference>
<evidence type="ECO:0000256" key="2">
    <source>
        <dbReference type="ARBA" id="ARBA00022729"/>
    </source>
</evidence>
<gene>
    <name evidence="17" type="primary">ACE_0</name>
    <name evidence="18" type="synonym">ACE_1</name>
    <name evidence="17" type="ORF">g.82164</name>
    <name evidence="18" type="ORF">g.82166</name>
</gene>
<feature type="active site" description="Proton acceptor 1" evidence="5">
    <location>
        <position position="457"/>
    </location>
</feature>
<keyword evidence="2 15" id="KW-0732">Signal</keyword>
<protein>
    <recommendedName>
        <fullName evidence="13">Angiotensin-converting enzyme</fullName>
        <ecNumber evidence="13">3.4.-.-</ecNumber>
    </recommendedName>
</protein>
<feature type="disulfide bond" evidence="10 12">
    <location>
        <begin position="223"/>
        <end position="231"/>
    </location>
</feature>
<evidence type="ECO:0000313" key="17">
    <source>
        <dbReference type="EMBL" id="JAP99029.1"/>
    </source>
</evidence>
<dbReference type="CDD" id="cd06461">
    <property type="entry name" value="M2_ACE"/>
    <property type="match status" value="1"/>
</dbReference>
<evidence type="ECO:0000256" key="15">
    <source>
        <dbReference type="SAM" id="SignalP"/>
    </source>
</evidence>
<evidence type="ECO:0000256" key="5">
    <source>
        <dbReference type="PIRSR" id="PIRSR601548-1"/>
    </source>
</evidence>
<evidence type="ECO:0000256" key="9">
    <source>
        <dbReference type="PIRSR" id="PIRSR601548-3"/>
    </source>
</evidence>
<keyword evidence="13" id="KW-0121">Carboxypeptidase</keyword>
<keyword evidence="9 13" id="KW-0862">Zinc</keyword>
<feature type="binding site" evidence="9">
    <location>
        <position position="460"/>
    </location>
    <ligand>
        <name>Zn(2+)</name>
        <dbReference type="ChEBI" id="CHEBI:29105"/>
        <label>1</label>
        <note>catalytic</note>
    </ligand>
</feature>
<proteinExistence type="inferred from homology"/>
<keyword evidence="13" id="KW-0645">Protease</keyword>
<reference evidence="17" key="2">
    <citation type="journal article" date="2016" name="Gigascience">
        <title>De novo construction of an expanded transcriptome assembly for the western tarnished plant bug, Lygus hesperus.</title>
        <authorList>
            <person name="Tassone E.E."/>
            <person name="Geib S.M."/>
            <person name="Hall B."/>
            <person name="Fabrick J.A."/>
            <person name="Brent C.S."/>
            <person name="Hull J.J."/>
        </authorList>
    </citation>
    <scope>NUCLEOTIDE SEQUENCE</scope>
</reference>
<evidence type="ECO:0000256" key="3">
    <source>
        <dbReference type="ARBA" id="ARBA00023157"/>
    </source>
</evidence>
<name>A0A0K8T5T2_LYGHE</name>
<keyword evidence="9 13" id="KW-0479">Metal-binding</keyword>
<evidence type="ECO:0000256" key="8">
    <source>
        <dbReference type="PIRSR" id="PIRSR601548-2"/>
    </source>
</evidence>
<dbReference type="PANTHER" id="PTHR10514:SF40">
    <property type="entry name" value="ANGIOTENSIN-CONVERTING ENZYME"/>
    <property type="match status" value="1"/>
</dbReference>
<feature type="binding site" evidence="8">
    <location>
        <position position="298"/>
    </location>
    <ligand>
        <name>chloride</name>
        <dbReference type="ChEBI" id="CHEBI:17996"/>
        <label>1</label>
    </ligand>
</feature>
<dbReference type="GO" id="GO:0006508">
    <property type="term" value="P:proteolysis"/>
    <property type="evidence" value="ECO:0007669"/>
    <property type="project" value="UniProtKB-KW"/>
</dbReference>
<keyword evidence="3 10" id="KW-1015">Disulfide bond</keyword>
<evidence type="ECO:0000313" key="16">
    <source>
        <dbReference type="EMBL" id="JAG60776.1"/>
    </source>
</evidence>
<keyword evidence="14" id="KW-0472">Membrane</keyword>
<dbReference type="AlphaFoldDB" id="A0A0K8T5T2"/>
<feature type="binding site" evidence="9">
    <location>
        <position position="456"/>
    </location>
    <ligand>
        <name>Zn(2+)</name>
        <dbReference type="ChEBI" id="CHEBI:29105"/>
        <label>1</label>
        <note>catalytic</note>
    </ligand>
</feature>
<feature type="binding site" evidence="11">
    <location>
        <position position="460"/>
    </location>
    <ligand>
        <name>Zn(2+)</name>
        <dbReference type="ChEBI" id="CHEBI:29105"/>
        <label>2</label>
        <note>catalytic</note>
    </ligand>
</feature>
<feature type="active site" description="Proton donor 2" evidence="7">
    <location>
        <position position="586"/>
    </location>
</feature>
<comment type="cofactor">
    <cofactor evidence="13">
        <name>Zn(2+)</name>
        <dbReference type="ChEBI" id="CHEBI:29105"/>
    </cofactor>
    <text evidence="13">Binds 1 zinc ion per subunit.</text>
</comment>
<evidence type="ECO:0000256" key="6">
    <source>
        <dbReference type="PIRSR" id="PIRSR601548-10"/>
    </source>
</evidence>
<evidence type="ECO:0000256" key="10">
    <source>
        <dbReference type="PIRSR" id="PIRSR601548-4"/>
    </source>
</evidence>
<feature type="disulfide bond" evidence="10 12">
    <location>
        <begin position="425"/>
        <end position="443"/>
    </location>
</feature>
<dbReference type="InterPro" id="IPR001548">
    <property type="entry name" value="Peptidase_M2"/>
</dbReference>
<evidence type="ECO:0000313" key="18">
    <source>
        <dbReference type="EMBL" id="JAQ07062.1"/>
    </source>
</evidence>
<evidence type="ECO:0000256" key="11">
    <source>
        <dbReference type="PIRSR" id="PIRSR601548-8"/>
    </source>
</evidence>
<keyword evidence="14" id="KW-1133">Transmembrane helix</keyword>
<accession>A0A0K8T5T2</accession>
<keyword evidence="4 6" id="KW-0325">Glycoprotein</keyword>